<dbReference type="SUPFAM" id="SSF56349">
    <property type="entry name" value="DNA breaking-rejoining enzymes"/>
    <property type="match status" value="1"/>
</dbReference>
<evidence type="ECO:0000259" key="12">
    <source>
        <dbReference type="PROSITE" id="PS51900"/>
    </source>
</evidence>
<keyword evidence="3 10" id="KW-0963">Cytoplasm</keyword>
<dbReference type="EMBL" id="DXFT01000076">
    <property type="protein sequence ID" value="HIX03234.1"/>
    <property type="molecule type" value="Genomic_DNA"/>
</dbReference>
<dbReference type="InterPro" id="IPR002104">
    <property type="entry name" value="Integrase_catalytic"/>
</dbReference>
<dbReference type="Proteomes" id="UP000824202">
    <property type="component" value="Unassembled WGS sequence"/>
</dbReference>
<comment type="function">
    <text evidence="10">Site-specific tyrosine recombinase, which acts by catalyzing the cutting and rejoining of the recombining DNA molecules. The XerC-XerD complex is essential to convert dimers of the bacterial chromosome into monomers to permit their segregation at cell division. It also contributes to the segregational stability of plasmids.</text>
</comment>
<feature type="active site" evidence="10">
    <location>
        <position position="270"/>
    </location>
</feature>
<keyword evidence="4 10" id="KW-0132">Cell division</keyword>
<protein>
    <recommendedName>
        <fullName evidence="10">Tyrosine recombinase XerC</fullName>
    </recommendedName>
</protein>
<evidence type="ECO:0000256" key="3">
    <source>
        <dbReference type="ARBA" id="ARBA00022490"/>
    </source>
</evidence>
<evidence type="ECO:0000256" key="6">
    <source>
        <dbReference type="ARBA" id="ARBA00022908"/>
    </source>
</evidence>
<dbReference type="HAMAP" id="MF_01808">
    <property type="entry name" value="Recomb_XerC_XerD"/>
    <property type="match status" value="1"/>
</dbReference>
<dbReference type="InterPro" id="IPR013762">
    <property type="entry name" value="Integrase-like_cat_sf"/>
</dbReference>
<dbReference type="CDD" id="cd00798">
    <property type="entry name" value="INT_XerDC_C"/>
    <property type="match status" value="1"/>
</dbReference>
<dbReference type="InterPro" id="IPR044068">
    <property type="entry name" value="CB"/>
</dbReference>
<dbReference type="Pfam" id="PF00589">
    <property type="entry name" value="Phage_integrase"/>
    <property type="match status" value="1"/>
</dbReference>
<dbReference type="NCBIfam" id="NF001399">
    <property type="entry name" value="PRK00283.1"/>
    <property type="match status" value="1"/>
</dbReference>
<evidence type="ECO:0000256" key="7">
    <source>
        <dbReference type="ARBA" id="ARBA00023125"/>
    </source>
</evidence>
<dbReference type="GO" id="GO:0009037">
    <property type="term" value="F:tyrosine-based site-specific recombinase activity"/>
    <property type="evidence" value="ECO:0007669"/>
    <property type="project" value="UniProtKB-UniRule"/>
</dbReference>
<feature type="active site" description="O-(3'-phospho-DNA)-tyrosine intermediate" evidence="10">
    <location>
        <position position="279"/>
    </location>
</feature>
<dbReference type="NCBIfam" id="TIGR02225">
    <property type="entry name" value="recomb_XerD"/>
    <property type="match status" value="1"/>
</dbReference>
<dbReference type="Gene3D" id="1.10.150.130">
    <property type="match status" value="1"/>
</dbReference>
<evidence type="ECO:0000256" key="2">
    <source>
        <dbReference type="ARBA" id="ARBA00010450"/>
    </source>
</evidence>
<feature type="active site" evidence="10">
    <location>
        <position position="173"/>
    </location>
</feature>
<dbReference type="GO" id="GO:0003677">
    <property type="term" value="F:DNA binding"/>
    <property type="evidence" value="ECO:0007669"/>
    <property type="project" value="UniProtKB-UniRule"/>
</dbReference>
<sequence length="308" mass="35382">MTWDNALESYKTYLILEKSLANNSIEAYLNDIRKLIKFCVYERHVEEPENVTYEQLKEFLVYTTQDGTSARTQARLISSIRSFFKFLVYDGRLSCNPARLVEAPKIGRRLPCTLTVKEIDAMIQAADLSKPDGQRNRAIIEMLYSCGLRVSELTSLKISNINFNKNIIKVEGKGNKERLIPLSNRAKQEIKQYMPFREQLDIAPEAEDILFLNKRGGALSRVMIFNIIKQLTFLAGIRKNVSPHTLRHSFASHLVTGGADLRAVQDMLGHESILTTEIYTHLDDKFLKETMEKYHPRSKNNINHAQDE</sequence>
<dbReference type="InterPro" id="IPR023009">
    <property type="entry name" value="Tyrosine_recombinase_XerC/XerD"/>
</dbReference>
<organism evidence="13 14">
    <name type="scientific">Candidatus Odoribacter faecigallinarum</name>
    <dbReference type="NCBI Taxonomy" id="2838706"/>
    <lineage>
        <taxon>Bacteria</taxon>
        <taxon>Pseudomonadati</taxon>
        <taxon>Bacteroidota</taxon>
        <taxon>Bacteroidia</taxon>
        <taxon>Bacteroidales</taxon>
        <taxon>Odoribacteraceae</taxon>
        <taxon>Odoribacter</taxon>
    </lineage>
</organism>
<comment type="subunit">
    <text evidence="10">Forms a cyclic heterotetrameric complex composed of two molecules of XerC and two molecules of XerD.</text>
</comment>
<dbReference type="Gene3D" id="1.10.443.10">
    <property type="entry name" value="Intergrase catalytic core"/>
    <property type="match status" value="1"/>
</dbReference>
<dbReference type="NCBIfam" id="NF040815">
    <property type="entry name" value="recomb_XerA_Arch"/>
    <property type="match status" value="1"/>
</dbReference>
<dbReference type="InterPro" id="IPR004107">
    <property type="entry name" value="Integrase_SAM-like_N"/>
</dbReference>
<evidence type="ECO:0000313" key="13">
    <source>
        <dbReference type="EMBL" id="HIX03234.1"/>
    </source>
</evidence>
<evidence type="ECO:0000313" key="14">
    <source>
        <dbReference type="Proteomes" id="UP000824202"/>
    </source>
</evidence>
<feature type="active site" evidence="10">
    <location>
        <position position="244"/>
    </location>
</feature>
<dbReference type="PANTHER" id="PTHR30349">
    <property type="entry name" value="PHAGE INTEGRASE-RELATED"/>
    <property type="match status" value="1"/>
</dbReference>
<evidence type="ECO:0000256" key="9">
    <source>
        <dbReference type="ARBA" id="ARBA00023306"/>
    </source>
</evidence>
<comment type="similarity">
    <text evidence="2">Belongs to the 'phage' integrase family. XerD subfamily.</text>
</comment>
<keyword evidence="8 10" id="KW-0233">DNA recombination</keyword>
<evidence type="ECO:0000256" key="8">
    <source>
        <dbReference type="ARBA" id="ARBA00023172"/>
    </source>
</evidence>
<dbReference type="Pfam" id="PF02899">
    <property type="entry name" value="Phage_int_SAM_1"/>
    <property type="match status" value="1"/>
</dbReference>
<comment type="similarity">
    <text evidence="10">Belongs to the 'phage' integrase family. XerC subfamily.</text>
</comment>
<gene>
    <name evidence="13" type="primary">xerD</name>
    <name evidence="10" type="synonym">xerC</name>
    <name evidence="13" type="ORF">H9863_03840</name>
</gene>
<dbReference type="PROSITE" id="PS51898">
    <property type="entry name" value="TYR_RECOMBINASE"/>
    <property type="match status" value="1"/>
</dbReference>
<comment type="subcellular location">
    <subcellularLocation>
        <location evidence="1 10">Cytoplasm</location>
    </subcellularLocation>
</comment>
<comment type="caution">
    <text evidence="13">The sequence shown here is derived from an EMBL/GenBank/DDBJ whole genome shotgun (WGS) entry which is preliminary data.</text>
</comment>
<proteinExistence type="inferred from homology"/>
<dbReference type="InterPro" id="IPR010998">
    <property type="entry name" value="Integrase_recombinase_N"/>
</dbReference>
<accession>A0A9D2AB54</accession>
<keyword evidence="5 10" id="KW-0159">Chromosome partition</keyword>
<keyword evidence="6 10" id="KW-0229">DNA integration</keyword>
<dbReference type="PANTHER" id="PTHR30349:SF81">
    <property type="entry name" value="TYROSINE RECOMBINASE XERC"/>
    <property type="match status" value="1"/>
</dbReference>
<keyword evidence="7 10" id="KW-0238">DNA-binding</keyword>
<evidence type="ECO:0000256" key="4">
    <source>
        <dbReference type="ARBA" id="ARBA00022618"/>
    </source>
</evidence>
<evidence type="ECO:0000256" key="5">
    <source>
        <dbReference type="ARBA" id="ARBA00022829"/>
    </source>
</evidence>
<dbReference type="GO" id="GO:0007059">
    <property type="term" value="P:chromosome segregation"/>
    <property type="evidence" value="ECO:0007669"/>
    <property type="project" value="UniProtKB-UniRule"/>
</dbReference>
<dbReference type="InterPro" id="IPR011010">
    <property type="entry name" value="DNA_brk_join_enz"/>
</dbReference>
<name>A0A9D2AB54_9BACT</name>
<dbReference type="PROSITE" id="PS51900">
    <property type="entry name" value="CB"/>
    <property type="match status" value="1"/>
</dbReference>
<dbReference type="InterPro" id="IPR050090">
    <property type="entry name" value="Tyrosine_recombinase_XerCD"/>
</dbReference>
<dbReference type="GO" id="GO:0006313">
    <property type="term" value="P:DNA transposition"/>
    <property type="evidence" value="ECO:0007669"/>
    <property type="project" value="UniProtKB-UniRule"/>
</dbReference>
<dbReference type="AlphaFoldDB" id="A0A9D2AB54"/>
<keyword evidence="9 10" id="KW-0131">Cell cycle</keyword>
<dbReference type="GO" id="GO:0051301">
    <property type="term" value="P:cell division"/>
    <property type="evidence" value="ECO:0007669"/>
    <property type="project" value="UniProtKB-KW"/>
</dbReference>
<feature type="active site" evidence="10">
    <location>
        <position position="247"/>
    </location>
</feature>
<feature type="active site" evidence="10">
    <location>
        <position position="149"/>
    </location>
</feature>
<evidence type="ECO:0000259" key="11">
    <source>
        <dbReference type="PROSITE" id="PS51898"/>
    </source>
</evidence>
<feature type="domain" description="Core-binding (CB)" evidence="12">
    <location>
        <begin position="1"/>
        <end position="88"/>
    </location>
</feature>
<evidence type="ECO:0000256" key="10">
    <source>
        <dbReference type="HAMAP-Rule" id="MF_01808"/>
    </source>
</evidence>
<feature type="domain" description="Tyr recombinase" evidence="11">
    <location>
        <begin position="109"/>
        <end position="292"/>
    </location>
</feature>
<reference evidence="13" key="1">
    <citation type="journal article" date="2021" name="PeerJ">
        <title>Extensive microbial diversity within the chicken gut microbiome revealed by metagenomics and culture.</title>
        <authorList>
            <person name="Gilroy R."/>
            <person name="Ravi A."/>
            <person name="Getino M."/>
            <person name="Pursley I."/>
            <person name="Horton D.L."/>
            <person name="Alikhan N.F."/>
            <person name="Baker D."/>
            <person name="Gharbi K."/>
            <person name="Hall N."/>
            <person name="Watson M."/>
            <person name="Adriaenssens E.M."/>
            <person name="Foster-Nyarko E."/>
            <person name="Jarju S."/>
            <person name="Secka A."/>
            <person name="Antonio M."/>
            <person name="Oren A."/>
            <person name="Chaudhuri R.R."/>
            <person name="La Ragione R."/>
            <person name="Hildebrand F."/>
            <person name="Pallen M.J."/>
        </authorList>
    </citation>
    <scope>NUCLEOTIDE SEQUENCE</scope>
    <source>
        <strain evidence="13">23274</strain>
    </source>
</reference>
<dbReference type="GO" id="GO:0005737">
    <property type="term" value="C:cytoplasm"/>
    <property type="evidence" value="ECO:0007669"/>
    <property type="project" value="UniProtKB-SubCell"/>
</dbReference>
<reference evidence="13" key="2">
    <citation type="submission" date="2021-04" db="EMBL/GenBank/DDBJ databases">
        <authorList>
            <person name="Gilroy R."/>
        </authorList>
    </citation>
    <scope>NUCLEOTIDE SEQUENCE</scope>
    <source>
        <strain evidence="13">23274</strain>
    </source>
</reference>
<evidence type="ECO:0000256" key="1">
    <source>
        <dbReference type="ARBA" id="ARBA00004496"/>
    </source>
</evidence>
<dbReference type="InterPro" id="IPR011932">
    <property type="entry name" value="Recomb_XerD"/>
</dbReference>